<feature type="transmembrane region" description="Helical" evidence="1">
    <location>
        <begin position="7"/>
        <end position="27"/>
    </location>
</feature>
<evidence type="ECO:0000256" key="1">
    <source>
        <dbReference type="SAM" id="Phobius"/>
    </source>
</evidence>
<keyword evidence="1" id="KW-1133">Transmembrane helix</keyword>
<feature type="transmembrane region" description="Helical" evidence="1">
    <location>
        <begin position="180"/>
        <end position="203"/>
    </location>
</feature>
<name>A0A1M5UKP5_9FIRM</name>
<protein>
    <submittedName>
        <fullName evidence="2">Integral membrane protein TIGR01906</fullName>
    </submittedName>
</protein>
<dbReference type="NCBIfam" id="TIGR01906">
    <property type="entry name" value="integ_TIGR01906"/>
    <property type="match status" value="1"/>
</dbReference>
<accession>A0A1M5UKP5</accession>
<keyword evidence="1" id="KW-0812">Transmembrane</keyword>
<dbReference type="AlphaFoldDB" id="A0A1M5UKP5"/>
<sequence length="215" mass="25767">MKKGFSIMLGIFLPISIFFICINFFAFNKKYYETKYLQYNIPSSTDLEISELMKLTNELFDYFRGHKDEEYLRIYFNERELAHIKDVKLLFNKGFLIRDISITIFLTSFTYLYLVDFNVFIKTLNYSICSSFLGIGILFLFLILDFDKYFTYFHLMLFNNDLWLLDPSTDIMIRIFPEEFFISIARNIGLLFITFMSIMLIVINSLKVRMNNKIE</sequence>
<dbReference type="InterPro" id="IPR010178">
    <property type="entry name" value="Lit"/>
</dbReference>
<dbReference type="RefSeq" id="WP_072743253.1">
    <property type="nucleotide sequence ID" value="NZ_FQXR01000003.1"/>
</dbReference>
<dbReference type="STRING" id="1123281.SAMN02745180_00679"/>
<reference evidence="2 3" key="1">
    <citation type="submission" date="2016-11" db="EMBL/GenBank/DDBJ databases">
        <authorList>
            <person name="Jaros S."/>
            <person name="Januszkiewicz K."/>
            <person name="Wedrychowicz H."/>
        </authorList>
    </citation>
    <scope>NUCLEOTIDE SEQUENCE [LARGE SCALE GENOMIC DNA]</scope>
    <source>
        <strain evidence="2 3">DSM 13106</strain>
    </source>
</reference>
<dbReference type="EMBL" id="FQXR01000003">
    <property type="protein sequence ID" value="SHH63416.1"/>
    <property type="molecule type" value="Genomic_DNA"/>
</dbReference>
<dbReference type="Proteomes" id="UP000184389">
    <property type="component" value="Unassembled WGS sequence"/>
</dbReference>
<keyword evidence="1" id="KW-0472">Membrane</keyword>
<gene>
    <name evidence="2" type="ORF">SAMN02745180_00679</name>
</gene>
<dbReference type="OrthoDB" id="9813051at2"/>
<dbReference type="Pfam" id="PF07314">
    <property type="entry name" value="Lit"/>
    <property type="match status" value="1"/>
</dbReference>
<organism evidence="2 3">
    <name type="scientific">Sporanaerobacter acetigenes DSM 13106</name>
    <dbReference type="NCBI Taxonomy" id="1123281"/>
    <lineage>
        <taxon>Bacteria</taxon>
        <taxon>Bacillati</taxon>
        <taxon>Bacillota</taxon>
        <taxon>Tissierellia</taxon>
        <taxon>Tissierellales</taxon>
        <taxon>Sporanaerobacteraceae</taxon>
        <taxon>Sporanaerobacter</taxon>
    </lineage>
</organism>
<evidence type="ECO:0000313" key="3">
    <source>
        <dbReference type="Proteomes" id="UP000184389"/>
    </source>
</evidence>
<feature type="transmembrane region" description="Helical" evidence="1">
    <location>
        <begin position="126"/>
        <end position="144"/>
    </location>
</feature>
<proteinExistence type="predicted"/>
<keyword evidence="3" id="KW-1185">Reference proteome</keyword>
<evidence type="ECO:0000313" key="2">
    <source>
        <dbReference type="EMBL" id="SHH63416.1"/>
    </source>
</evidence>
<feature type="transmembrane region" description="Helical" evidence="1">
    <location>
        <begin position="95"/>
        <end position="114"/>
    </location>
</feature>